<evidence type="ECO:0000256" key="3">
    <source>
        <dbReference type="ARBA" id="ARBA00022448"/>
    </source>
</evidence>
<dbReference type="PANTHER" id="PTHR30451:SF21">
    <property type="entry name" value="FIMBRIAL USHER DOMAIN-CONTAINING PROTEIN YDET-RELATED"/>
    <property type="match status" value="1"/>
</dbReference>
<dbReference type="PANTHER" id="PTHR30451">
    <property type="entry name" value="OUTER MEMBRANE USHER PROTEIN"/>
    <property type="match status" value="1"/>
</dbReference>
<evidence type="ECO:0000256" key="4">
    <source>
        <dbReference type="ARBA" id="ARBA00022452"/>
    </source>
</evidence>
<dbReference type="InterPro" id="IPR037224">
    <property type="entry name" value="PapC_N_sf"/>
</dbReference>
<name>A0A318FYX2_KLEOX</name>
<dbReference type="InterPro" id="IPR000015">
    <property type="entry name" value="Fimb_usher"/>
</dbReference>
<evidence type="ECO:0000256" key="10">
    <source>
        <dbReference type="RuleBase" id="RU003884"/>
    </source>
</evidence>
<dbReference type="AlphaFoldDB" id="A0A318FYX2"/>
<dbReference type="RefSeq" id="WP_110272904.1">
    <property type="nucleotide sequence ID" value="NZ_QJJG01000003.1"/>
</dbReference>
<gene>
    <name evidence="14" type="ORF">DET57_103133</name>
</gene>
<dbReference type="Gene3D" id="2.60.40.2610">
    <property type="entry name" value="Outer membrane usher protein FimD, plug domain"/>
    <property type="match status" value="1"/>
</dbReference>
<evidence type="ECO:0000256" key="6">
    <source>
        <dbReference type="ARBA" id="ARBA00022692"/>
    </source>
</evidence>
<evidence type="ECO:0000256" key="8">
    <source>
        <dbReference type="ARBA" id="ARBA00023136"/>
    </source>
</evidence>
<dbReference type="Proteomes" id="UP000247485">
    <property type="component" value="Unassembled WGS sequence"/>
</dbReference>
<dbReference type="InterPro" id="IPR025885">
    <property type="entry name" value="PapC_N"/>
</dbReference>
<keyword evidence="5 10" id="KW-1029">Fimbrium biogenesis</keyword>
<evidence type="ECO:0000256" key="7">
    <source>
        <dbReference type="ARBA" id="ARBA00022729"/>
    </source>
</evidence>
<feature type="domain" description="PapC-like C-terminal" evidence="12">
    <location>
        <begin position="759"/>
        <end position="824"/>
    </location>
</feature>
<keyword evidence="3 10" id="KW-0813">Transport</keyword>
<dbReference type="Gene3D" id="2.60.40.3110">
    <property type="match status" value="1"/>
</dbReference>
<keyword evidence="6 10" id="KW-0812">Transmembrane</keyword>
<protein>
    <submittedName>
        <fullName evidence="14">Outer membrane usher protein</fullName>
    </submittedName>
</protein>
<dbReference type="Pfam" id="PF13953">
    <property type="entry name" value="PapC_C"/>
    <property type="match status" value="1"/>
</dbReference>
<reference evidence="14 15" key="1">
    <citation type="submission" date="2018-05" db="EMBL/GenBank/DDBJ databases">
        <title>Freshwater and sediment microbial communities from various areas in North America, analyzing microbe dynamics in response to fracking.</title>
        <authorList>
            <person name="Lamendella R."/>
        </authorList>
    </citation>
    <scope>NUCLEOTIDE SEQUENCE [LARGE SCALE GENOMIC DNA]</scope>
    <source>
        <strain evidence="14 15">67</strain>
    </source>
</reference>
<feature type="domain" description="PapC N-terminal" evidence="13">
    <location>
        <begin position="45"/>
        <end position="191"/>
    </location>
</feature>
<feature type="chain" id="PRO_5016383042" evidence="11">
    <location>
        <begin position="42"/>
        <end position="846"/>
    </location>
</feature>
<keyword evidence="4" id="KW-1134">Transmembrane beta strand</keyword>
<dbReference type="InterPro" id="IPR043142">
    <property type="entry name" value="PapC-like_C_sf"/>
</dbReference>
<dbReference type="PROSITE" id="PS01151">
    <property type="entry name" value="FIMBRIAL_USHER"/>
    <property type="match status" value="1"/>
</dbReference>
<evidence type="ECO:0000259" key="13">
    <source>
        <dbReference type="Pfam" id="PF13954"/>
    </source>
</evidence>
<proteinExistence type="inferred from homology"/>
<dbReference type="GO" id="GO:0009297">
    <property type="term" value="P:pilus assembly"/>
    <property type="evidence" value="ECO:0007669"/>
    <property type="project" value="InterPro"/>
</dbReference>
<dbReference type="GO" id="GO:0009279">
    <property type="term" value="C:cell outer membrane"/>
    <property type="evidence" value="ECO:0007669"/>
    <property type="project" value="UniProtKB-SubCell"/>
</dbReference>
<dbReference type="InterPro" id="IPR018030">
    <property type="entry name" value="Fimbrial_membr_usher_CS"/>
</dbReference>
<dbReference type="Pfam" id="PF00577">
    <property type="entry name" value="Usher"/>
    <property type="match status" value="1"/>
</dbReference>
<feature type="signal peptide" evidence="11">
    <location>
        <begin position="1"/>
        <end position="41"/>
    </location>
</feature>
<accession>A0A318FYX2</accession>
<keyword evidence="7 11" id="KW-0732">Signal</keyword>
<evidence type="ECO:0000256" key="9">
    <source>
        <dbReference type="ARBA" id="ARBA00023237"/>
    </source>
</evidence>
<organism evidence="14 15">
    <name type="scientific">Klebsiella oxytoca</name>
    <dbReference type="NCBI Taxonomy" id="571"/>
    <lineage>
        <taxon>Bacteria</taxon>
        <taxon>Pseudomonadati</taxon>
        <taxon>Pseudomonadota</taxon>
        <taxon>Gammaproteobacteria</taxon>
        <taxon>Enterobacterales</taxon>
        <taxon>Enterobacteriaceae</taxon>
        <taxon>Klebsiella/Raoultella group</taxon>
        <taxon>Klebsiella</taxon>
    </lineage>
</organism>
<evidence type="ECO:0000256" key="11">
    <source>
        <dbReference type="SAM" id="SignalP"/>
    </source>
</evidence>
<comment type="caution">
    <text evidence="14">The sequence shown here is derived from an EMBL/GenBank/DDBJ whole genome shotgun (WGS) entry which is preliminary data.</text>
</comment>
<dbReference type="Pfam" id="PF13954">
    <property type="entry name" value="PapC_N"/>
    <property type="match status" value="1"/>
</dbReference>
<dbReference type="SUPFAM" id="SSF141729">
    <property type="entry name" value="FimD N-terminal domain-like"/>
    <property type="match status" value="1"/>
</dbReference>
<evidence type="ECO:0000313" key="15">
    <source>
        <dbReference type="Proteomes" id="UP000247485"/>
    </source>
</evidence>
<comment type="subcellular location">
    <subcellularLocation>
        <location evidence="1 10">Cell outer membrane</location>
        <topology evidence="1 10">Multi-pass membrane protein</topology>
    </subcellularLocation>
</comment>
<keyword evidence="9 10" id="KW-0998">Cell outer membrane</keyword>
<dbReference type="GO" id="GO:0015473">
    <property type="term" value="F:fimbrial usher porin activity"/>
    <property type="evidence" value="ECO:0007669"/>
    <property type="project" value="InterPro"/>
</dbReference>
<evidence type="ECO:0000259" key="12">
    <source>
        <dbReference type="Pfam" id="PF13953"/>
    </source>
</evidence>
<dbReference type="Gene3D" id="3.10.20.410">
    <property type="match status" value="1"/>
</dbReference>
<dbReference type="InterPro" id="IPR025949">
    <property type="entry name" value="PapC-like_C"/>
</dbReference>
<dbReference type="InterPro" id="IPR042186">
    <property type="entry name" value="FimD_plug_dom"/>
</dbReference>
<evidence type="ECO:0000256" key="2">
    <source>
        <dbReference type="ARBA" id="ARBA00008064"/>
    </source>
</evidence>
<sequence length="846" mass="93498">MQSNTTGKKDFLALKRLSYRVKCALPIILAGSSLVCHSAQADDFYFDPSLLETSKSGQQAVDLSTFSQDNAQLPGEYIVDIVINNKKLAQRKIPFITGENHQLVPQFTVGQLRELGFKVDEVPALVNLDDTAIVKDLAQTVPNSSSKLDINHGKLNMSVPQIMLYHDARGYVDPSRWDNGVPVLFTNYNFTGSDSRYDGGDRNKRQYLNMQNGANLGPWRLRNYSTWTHNSDTSQWDSINTWMQRDIKSLKSQLVMGESATDGSVFSSYQFTGARLYSDDSMLPNSQRGFAPTIRGIANSSAIVTVRQNGYTIYQSTVPAGAFEINDLYPSSFSGDLDVTIEEADGTTRHFVQPFSSLPMMQRPGHLKYSVTAGRFRAASSEDSKEPEFIETTAIYGLSNTFTLYGGVTGSEDYQALTLGIGGTLGELGALSMDIGRADTRFDDSDSDSGYSWRTQYIKDIPETGTNLSLGYYRYTSSGYFTFSDANQQNIDAGARQSSEIQFSINQNLFTGVSFYASGSQQKYWDKRQRDKNLSIGLNGNLWGLSYNVSGQFTDYADRDSDRSLSISLSVPLDRWLSHSTANWRITSQKDQSTQHEVGINGSLLEDRRLSYTLKQRQSENNDSNGSSLYGSYRSAYGTFNAGYDYSSDNRQMSYGLSGGIVAHSHGVTLSQPLGNAFALIDANGASGVRVKNYPGIATDYFGYAVIPYLTSYQENRIYLDTTMMPDDVDVTQTMKLVVPNQGAAVTAQFSAKVGQRVLLTLIDRNGKPLPFGAMASSESQQQQSIVDEGGVLYLTGVNEQPQIWSVRWGNEENQQCRFTFSLPANGLRATSVIRATTACRQGVKP</sequence>
<keyword evidence="8 10" id="KW-0472">Membrane</keyword>
<dbReference type="FunFam" id="2.60.40.3110:FF:000001">
    <property type="entry name" value="Putative fimbrial outer membrane usher"/>
    <property type="match status" value="1"/>
</dbReference>
<dbReference type="FunFam" id="2.60.40.2610:FF:000001">
    <property type="entry name" value="Outer membrane fimbrial usher protein"/>
    <property type="match status" value="1"/>
</dbReference>
<dbReference type="Gene3D" id="2.60.40.2070">
    <property type="match status" value="1"/>
</dbReference>
<evidence type="ECO:0000256" key="5">
    <source>
        <dbReference type="ARBA" id="ARBA00022558"/>
    </source>
</evidence>
<dbReference type="EMBL" id="QJJG01000003">
    <property type="protein sequence ID" value="PXW47701.1"/>
    <property type="molecule type" value="Genomic_DNA"/>
</dbReference>
<evidence type="ECO:0000313" key="14">
    <source>
        <dbReference type="EMBL" id="PXW47701.1"/>
    </source>
</evidence>
<evidence type="ECO:0000256" key="1">
    <source>
        <dbReference type="ARBA" id="ARBA00004571"/>
    </source>
</evidence>
<comment type="similarity">
    <text evidence="2 10">Belongs to the fimbrial export usher family.</text>
</comment>